<sequence length="54" mass="6375">MKDALYFIQKYFTLSKCKAFEKGNTTHKSVKLKMKHAMEKSKYLLTALIFLTKK</sequence>
<keyword evidence="2" id="KW-1185">Reference proteome</keyword>
<gene>
    <name evidence="1" type="ORF">MTBBW1_850029</name>
</gene>
<dbReference type="Proteomes" id="UP000191931">
    <property type="component" value="Unassembled WGS sequence"/>
</dbReference>
<proteinExistence type="predicted"/>
<accession>A0A1W1HKL8</accession>
<evidence type="ECO:0000313" key="1">
    <source>
        <dbReference type="EMBL" id="SLM33041.1"/>
    </source>
</evidence>
<organism evidence="1 2">
    <name type="scientific">Desulfamplus magnetovallimortis</name>
    <dbReference type="NCBI Taxonomy" id="1246637"/>
    <lineage>
        <taxon>Bacteria</taxon>
        <taxon>Pseudomonadati</taxon>
        <taxon>Thermodesulfobacteriota</taxon>
        <taxon>Desulfobacteria</taxon>
        <taxon>Desulfobacterales</taxon>
        <taxon>Desulfobacteraceae</taxon>
        <taxon>Desulfamplus</taxon>
    </lineage>
</organism>
<name>A0A1W1HKL8_9BACT</name>
<protein>
    <submittedName>
        <fullName evidence="1">Uncharacterized protein</fullName>
    </submittedName>
</protein>
<reference evidence="1 2" key="1">
    <citation type="submission" date="2017-03" db="EMBL/GenBank/DDBJ databases">
        <authorList>
            <person name="Afonso C.L."/>
            <person name="Miller P.J."/>
            <person name="Scott M.A."/>
            <person name="Spackman E."/>
            <person name="Goraichik I."/>
            <person name="Dimitrov K.M."/>
            <person name="Suarez D.L."/>
            <person name="Swayne D.E."/>
        </authorList>
    </citation>
    <scope>NUCLEOTIDE SEQUENCE [LARGE SCALE GENOMIC DNA]</scope>
    <source>
        <strain evidence="1">PRJEB14757</strain>
    </source>
</reference>
<dbReference type="AlphaFoldDB" id="A0A1W1HKL8"/>
<dbReference type="EMBL" id="FWEV01000331">
    <property type="protein sequence ID" value="SLM33041.1"/>
    <property type="molecule type" value="Genomic_DNA"/>
</dbReference>
<evidence type="ECO:0000313" key="2">
    <source>
        <dbReference type="Proteomes" id="UP000191931"/>
    </source>
</evidence>